<sequence length="164" mass="17560">MKMNWLTSSFISLVCISVMAFLITFLTRRGVALSFTFFAFGVVFTTVYGIQTFILEKPQLNVNAGIIAVLIFIALLSAVGNYLMFLASAAAPNAGLPIAIVGMQSGIVALLAFIFLRDKMSPIQLAGLILSIVAIFLISLGGSQNRASNPSSKLEKNTSIESVF</sequence>
<feature type="transmembrane region" description="Helical" evidence="2">
    <location>
        <begin position="123"/>
        <end position="142"/>
    </location>
</feature>
<protein>
    <recommendedName>
        <fullName evidence="5">EamA domain-containing protein</fullName>
    </recommendedName>
</protein>
<feature type="region of interest" description="Disordered" evidence="1">
    <location>
        <begin position="144"/>
        <end position="164"/>
    </location>
</feature>
<gene>
    <name evidence="3" type="ORF">A3B50_04635</name>
</gene>
<organism evidence="3 4">
    <name type="scientific">Candidatus Roizmanbacteria bacterium RIFCSPLOWO2_01_FULL_40_42</name>
    <dbReference type="NCBI Taxonomy" id="1802066"/>
    <lineage>
        <taxon>Bacteria</taxon>
        <taxon>Candidatus Roizmaniibacteriota</taxon>
    </lineage>
</organism>
<evidence type="ECO:0000313" key="4">
    <source>
        <dbReference type="Proteomes" id="UP000178558"/>
    </source>
</evidence>
<feature type="transmembrane region" description="Helical" evidence="2">
    <location>
        <begin position="30"/>
        <end position="50"/>
    </location>
</feature>
<dbReference type="InterPro" id="IPR037185">
    <property type="entry name" value="EmrE-like"/>
</dbReference>
<evidence type="ECO:0008006" key="5">
    <source>
        <dbReference type="Google" id="ProtNLM"/>
    </source>
</evidence>
<accession>A0A1F7J475</accession>
<comment type="caution">
    <text evidence="3">The sequence shown here is derived from an EMBL/GenBank/DDBJ whole genome shotgun (WGS) entry which is preliminary data.</text>
</comment>
<dbReference type="SUPFAM" id="SSF103481">
    <property type="entry name" value="Multidrug resistance efflux transporter EmrE"/>
    <property type="match status" value="1"/>
</dbReference>
<reference evidence="3 4" key="1">
    <citation type="journal article" date="2016" name="Nat. Commun.">
        <title>Thousands of microbial genomes shed light on interconnected biogeochemical processes in an aquifer system.</title>
        <authorList>
            <person name="Anantharaman K."/>
            <person name="Brown C.T."/>
            <person name="Hug L.A."/>
            <person name="Sharon I."/>
            <person name="Castelle C.J."/>
            <person name="Probst A.J."/>
            <person name="Thomas B.C."/>
            <person name="Singh A."/>
            <person name="Wilkins M.J."/>
            <person name="Karaoz U."/>
            <person name="Brodie E.L."/>
            <person name="Williams K.H."/>
            <person name="Hubbard S.S."/>
            <person name="Banfield J.F."/>
        </authorList>
    </citation>
    <scope>NUCLEOTIDE SEQUENCE [LARGE SCALE GENOMIC DNA]</scope>
</reference>
<keyword evidence="2" id="KW-1133">Transmembrane helix</keyword>
<proteinExistence type="predicted"/>
<feature type="transmembrane region" description="Helical" evidence="2">
    <location>
        <begin position="96"/>
        <end position="116"/>
    </location>
</feature>
<evidence type="ECO:0000313" key="3">
    <source>
        <dbReference type="EMBL" id="OGK50409.1"/>
    </source>
</evidence>
<evidence type="ECO:0000256" key="1">
    <source>
        <dbReference type="SAM" id="MobiDB-lite"/>
    </source>
</evidence>
<keyword evidence="2" id="KW-0472">Membrane</keyword>
<feature type="transmembrane region" description="Helical" evidence="2">
    <location>
        <begin position="62"/>
        <end position="84"/>
    </location>
</feature>
<dbReference type="Proteomes" id="UP000178558">
    <property type="component" value="Unassembled WGS sequence"/>
</dbReference>
<dbReference type="EMBL" id="MGAQ01000017">
    <property type="protein sequence ID" value="OGK50409.1"/>
    <property type="molecule type" value="Genomic_DNA"/>
</dbReference>
<dbReference type="AlphaFoldDB" id="A0A1F7J475"/>
<name>A0A1F7J475_9BACT</name>
<evidence type="ECO:0000256" key="2">
    <source>
        <dbReference type="SAM" id="Phobius"/>
    </source>
</evidence>
<keyword evidence="2" id="KW-0812">Transmembrane</keyword>